<keyword evidence="1" id="KW-0880">Kelch repeat</keyword>
<evidence type="ECO:0000256" key="1">
    <source>
        <dbReference type="ARBA" id="ARBA00022441"/>
    </source>
</evidence>
<evidence type="ECO:0000256" key="3">
    <source>
        <dbReference type="SAM" id="MobiDB-lite"/>
    </source>
</evidence>
<evidence type="ECO:0000256" key="2">
    <source>
        <dbReference type="ARBA" id="ARBA00022737"/>
    </source>
</evidence>
<feature type="compositionally biased region" description="Low complexity" evidence="3">
    <location>
        <begin position="159"/>
        <end position="170"/>
    </location>
</feature>
<sequence length="934" mass="104295">METMQWSEVSTTSSSRTSARNDQAGIDVMDINNNINIGIGINIDVNGAGSETAGGNNHLGGAPPAPTIKNHSVTYFNDHLYCFGGYDGRRNHNLLLLYNIREHRWIRPHNLEDEFGNTGRTMNESSSSINIDIDSNSNGNDNGNDHSSSNLIRGPESASNNDNDNNNNSRNRIRGIRFEVEEDDNDNQGEDNEGNGGIGGDGNDNDINGDGSEDDSNNESDDGESEPTDQSQEHRIPQQQEQQHQHQEHHHQQERPVAYSNHHPYNSNNNNSPRNNNSDRDRDRFYPGIGAAAGLGGRNEDSRYAYSVAGIPPPGRNGHSATLATDDDDDIESEDYGNSERRGENVTGRIIILGGWLGQGPLAASDMHVLEIARGGKRLRWYQPAVKGTPPGPCNMHSADYVKARKEVFVFRGGNGREYLNDVHALHVPTMTWRKVATTGESPQRRANHSSCILEETGEIFIFGGWNGTNRLNDIHIFDTKTCNWTCPKVGGVLPHPRAGMTLTALRGRLYLFGGSGTSSKCFHDLQILDREEMAWLDVTQYETIPHGNANSSGSNNPHYPHSQMHSPNHFLVPPYMNRHNYQHYQHQHNHPFANYQDNAWSNPQLNFGRPDYNSGSHHRHQYYHPSDTNLRNLNNNHARIGGPGPYVGTGGPYNDQQTNNDNDINAKGHHRPGCFTSSRADWTSRELAARPRSMGTGVIASPNPNDEDTAPTVLLHGLRVPGSRAGHTATAVNRKIYVFGGSCGSDYLNDFYVLDTDPPPRTTVTEPASSHLIKRRLPHFFNDEEFSDVTFLVQGRRVYGHKMVLAIVSDCFRAMFTAGFRESSSSEIEITGCTYDAFLAVMEYIYSGATPAWQSSMSDRSPENSRRRLENIVDVLELADRFFLDHLKQFCETLLQHEVRADTVEYLLQVAQKTNAMQMQAICEHYIRNRNSE</sequence>
<dbReference type="PANTHER" id="PTHR46093:SF18">
    <property type="entry name" value="FIBRONECTIN TYPE-III DOMAIN-CONTAINING PROTEIN"/>
    <property type="match status" value="1"/>
</dbReference>
<dbReference type="PROSITE" id="PS50097">
    <property type="entry name" value="BTB"/>
    <property type="match status" value="1"/>
</dbReference>
<accession>A0A7S4AAT4</accession>
<feature type="region of interest" description="Disordered" evidence="3">
    <location>
        <begin position="112"/>
        <end position="342"/>
    </location>
</feature>
<feature type="region of interest" description="Disordered" evidence="3">
    <location>
        <begin position="1"/>
        <end position="21"/>
    </location>
</feature>
<protein>
    <recommendedName>
        <fullName evidence="4">BTB domain-containing protein</fullName>
    </recommendedName>
</protein>
<reference evidence="5" key="1">
    <citation type="submission" date="2021-01" db="EMBL/GenBank/DDBJ databases">
        <authorList>
            <person name="Corre E."/>
            <person name="Pelletier E."/>
            <person name="Niang G."/>
            <person name="Scheremetjew M."/>
            <person name="Finn R."/>
            <person name="Kale V."/>
            <person name="Holt S."/>
            <person name="Cochrane G."/>
            <person name="Meng A."/>
            <person name="Brown T."/>
            <person name="Cohen L."/>
        </authorList>
    </citation>
    <scope>NUCLEOTIDE SEQUENCE</scope>
    <source>
        <strain evidence="5">10249 10 AB</strain>
    </source>
</reference>
<feature type="compositionally biased region" description="Basic and acidic residues" evidence="3">
    <location>
        <begin position="243"/>
        <end position="254"/>
    </location>
</feature>
<feature type="compositionally biased region" description="Acidic residues" evidence="3">
    <location>
        <begin position="325"/>
        <end position="337"/>
    </location>
</feature>
<dbReference type="InterPro" id="IPR000210">
    <property type="entry name" value="BTB/POZ_dom"/>
</dbReference>
<dbReference type="EMBL" id="HBIX01002883">
    <property type="protein sequence ID" value="CAE0709458.1"/>
    <property type="molecule type" value="Transcribed_RNA"/>
</dbReference>
<dbReference type="Gene3D" id="2.120.10.80">
    <property type="entry name" value="Kelch-type beta propeller"/>
    <property type="match status" value="2"/>
</dbReference>
<dbReference type="Pfam" id="PF01344">
    <property type="entry name" value="Kelch_1"/>
    <property type="match status" value="2"/>
</dbReference>
<dbReference type="SUPFAM" id="SSF117281">
    <property type="entry name" value="Kelch motif"/>
    <property type="match status" value="3"/>
</dbReference>
<feature type="compositionally biased region" description="Acidic residues" evidence="3">
    <location>
        <begin position="180"/>
        <end position="193"/>
    </location>
</feature>
<feature type="compositionally biased region" description="Polar residues" evidence="3">
    <location>
        <begin position="549"/>
        <end position="558"/>
    </location>
</feature>
<name>A0A7S4AAT4_9STRA</name>
<feature type="compositionally biased region" description="Low complexity" evidence="3">
    <location>
        <begin position="259"/>
        <end position="276"/>
    </location>
</feature>
<dbReference type="PANTHER" id="PTHR46093">
    <property type="entry name" value="ACYL-COA-BINDING DOMAIN-CONTAINING PROTEIN 5"/>
    <property type="match status" value="1"/>
</dbReference>
<evidence type="ECO:0000259" key="4">
    <source>
        <dbReference type="PROSITE" id="PS50097"/>
    </source>
</evidence>
<dbReference type="SMART" id="SM00612">
    <property type="entry name" value="Kelch"/>
    <property type="match status" value="2"/>
</dbReference>
<dbReference type="InterPro" id="IPR015915">
    <property type="entry name" value="Kelch-typ_b-propeller"/>
</dbReference>
<feature type="region of interest" description="Disordered" evidence="3">
    <location>
        <begin position="547"/>
        <end position="573"/>
    </location>
</feature>
<proteinExistence type="predicted"/>
<gene>
    <name evidence="5" type="ORF">PAUS00366_LOCUS2178</name>
</gene>
<dbReference type="Pfam" id="PF24681">
    <property type="entry name" value="Kelch_KLHDC2_KLHL20_DRC7"/>
    <property type="match status" value="1"/>
</dbReference>
<evidence type="ECO:0000313" key="5">
    <source>
        <dbReference type="EMBL" id="CAE0709458.1"/>
    </source>
</evidence>
<dbReference type="SUPFAM" id="SSF54695">
    <property type="entry name" value="POZ domain"/>
    <property type="match status" value="1"/>
</dbReference>
<dbReference type="Pfam" id="PF00651">
    <property type="entry name" value="BTB"/>
    <property type="match status" value="1"/>
</dbReference>
<keyword evidence="2" id="KW-0677">Repeat</keyword>
<dbReference type="AlphaFoldDB" id="A0A7S4AAT4"/>
<dbReference type="SMART" id="SM00225">
    <property type="entry name" value="BTB"/>
    <property type="match status" value="1"/>
</dbReference>
<feature type="domain" description="BTB" evidence="4">
    <location>
        <begin position="788"/>
        <end position="855"/>
    </location>
</feature>
<organism evidence="5">
    <name type="scientific">Pseudo-nitzschia australis</name>
    <dbReference type="NCBI Taxonomy" id="44445"/>
    <lineage>
        <taxon>Eukaryota</taxon>
        <taxon>Sar</taxon>
        <taxon>Stramenopiles</taxon>
        <taxon>Ochrophyta</taxon>
        <taxon>Bacillariophyta</taxon>
        <taxon>Bacillariophyceae</taxon>
        <taxon>Bacillariophycidae</taxon>
        <taxon>Bacillariales</taxon>
        <taxon>Bacillariaceae</taxon>
        <taxon>Pseudo-nitzschia</taxon>
    </lineage>
</organism>
<dbReference type="InterPro" id="IPR011333">
    <property type="entry name" value="SKP1/BTB/POZ_sf"/>
</dbReference>
<dbReference type="InterPro" id="IPR006652">
    <property type="entry name" value="Kelch_1"/>
</dbReference>
<dbReference type="Gene3D" id="3.30.710.10">
    <property type="entry name" value="Potassium Channel Kv1.1, Chain A"/>
    <property type="match status" value="1"/>
</dbReference>
<feature type="compositionally biased region" description="Acidic residues" evidence="3">
    <location>
        <begin position="211"/>
        <end position="227"/>
    </location>
</feature>
<feature type="compositionally biased region" description="Low complexity" evidence="3">
    <location>
        <begin position="125"/>
        <end position="150"/>
    </location>
</feature>